<sequence length="166" mass="18288">MSIVSSNAPVAGREEAEEGSTSAVKIRPFSFRRGWLPVVASCVQAALWKCRMAMDTGAYVTLAYIKLIVHLGGLRNYLNGGISRLEGTGQSHSNVQTLWQGCTSLITIYRTMRAAFITLTLNPKKEHAFDAPNVFSEMHDRLPKDLRRVLTKGFGSALYEAALARL</sequence>
<proteinExistence type="predicted"/>
<comment type="caution">
    <text evidence="1">The sequence shown here is derived from an EMBL/GenBank/DDBJ whole genome shotgun (WGS) entry which is preliminary data.</text>
</comment>
<evidence type="ECO:0000313" key="1">
    <source>
        <dbReference type="EMBL" id="KAA1067990.1"/>
    </source>
</evidence>
<reference evidence="1 2" key="1">
    <citation type="submission" date="2019-05" db="EMBL/GenBank/DDBJ databases">
        <title>Emergence of the Ug99 lineage of the wheat stem rust pathogen through somatic hybridization.</title>
        <authorList>
            <person name="Li F."/>
            <person name="Upadhyaya N.M."/>
            <person name="Sperschneider J."/>
            <person name="Matny O."/>
            <person name="Nguyen-Phuc H."/>
            <person name="Mago R."/>
            <person name="Raley C."/>
            <person name="Miller M.E."/>
            <person name="Silverstein K.A.T."/>
            <person name="Henningsen E."/>
            <person name="Hirsch C.D."/>
            <person name="Visser B."/>
            <person name="Pretorius Z.A."/>
            <person name="Steffenson B.J."/>
            <person name="Schwessinger B."/>
            <person name="Dodds P.N."/>
            <person name="Figueroa M."/>
        </authorList>
    </citation>
    <scope>NUCLEOTIDE SEQUENCE [LARGE SCALE GENOMIC DNA]</scope>
    <source>
        <strain evidence="1">21-0</strain>
    </source>
</reference>
<accession>A0A5B0LVZ9</accession>
<dbReference type="EMBL" id="VSWC01000184">
    <property type="protein sequence ID" value="KAA1067990.1"/>
    <property type="molecule type" value="Genomic_DNA"/>
</dbReference>
<keyword evidence="2" id="KW-1185">Reference proteome</keyword>
<dbReference type="Proteomes" id="UP000324748">
    <property type="component" value="Unassembled WGS sequence"/>
</dbReference>
<dbReference type="AlphaFoldDB" id="A0A5B0LVZ9"/>
<gene>
    <name evidence="1" type="ORF">PGT21_024362</name>
</gene>
<name>A0A5B0LVZ9_PUCGR</name>
<evidence type="ECO:0000313" key="2">
    <source>
        <dbReference type="Proteomes" id="UP000324748"/>
    </source>
</evidence>
<protein>
    <submittedName>
        <fullName evidence="1">Uncharacterized protein</fullName>
    </submittedName>
</protein>
<organism evidence="1 2">
    <name type="scientific">Puccinia graminis f. sp. tritici</name>
    <dbReference type="NCBI Taxonomy" id="56615"/>
    <lineage>
        <taxon>Eukaryota</taxon>
        <taxon>Fungi</taxon>
        <taxon>Dikarya</taxon>
        <taxon>Basidiomycota</taxon>
        <taxon>Pucciniomycotina</taxon>
        <taxon>Pucciniomycetes</taxon>
        <taxon>Pucciniales</taxon>
        <taxon>Pucciniaceae</taxon>
        <taxon>Puccinia</taxon>
    </lineage>
</organism>